<dbReference type="EMBL" id="JBHSEL010000001">
    <property type="protein sequence ID" value="MFC4623692.1"/>
    <property type="molecule type" value="Genomic_DNA"/>
</dbReference>
<evidence type="ECO:0008006" key="3">
    <source>
        <dbReference type="Google" id="ProtNLM"/>
    </source>
</evidence>
<name>A0ABV9H0J0_9HYPH</name>
<reference evidence="2" key="1">
    <citation type="journal article" date="2019" name="Int. J. Syst. Evol. Microbiol.">
        <title>The Global Catalogue of Microorganisms (GCM) 10K type strain sequencing project: providing services to taxonomists for standard genome sequencing and annotation.</title>
        <authorList>
            <consortium name="The Broad Institute Genomics Platform"/>
            <consortium name="The Broad Institute Genome Sequencing Center for Infectious Disease"/>
            <person name="Wu L."/>
            <person name="Ma J."/>
        </authorList>
    </citation>
    <scope>NUCLEOTIDE SEQUENCE [LARGE SCALE GENOMIC DNA]</scope>
    <source>
        <strain evidence="2">CGMCC 1.15731</strain>
    </source>
</reference>
<organism evidence="1 2">
    <name type="scientific">Daeguia caeni</name>
    <dbReference type="NCBI Taxonomy" id="439612"/>
    <lineage>
        <taxon>Bacteria</taxon>
        <taxon>Pseudomonadati</taxon>
        <taxon>Pseudomonadota</taxon>
        <taxon>Alphaproteobacteria</taxon>
        <taxon>Hyphomicrobiales</taxon>
        <taxon>Brucellaceae</taxon>
        <taxon>Daeguia</taxon>
    </lineage>
</organism>
<gene>
    <name evidence="1" type="ORF">ACFO1V_00340</name>
</gene>
<dbReference type="RefSeq" id="WP_374829883.1">
    <property type="nucleotide sequence ID" value="NZ_JBHEEZ010000002.1"/>
</dbReference>
<proteinExistence type="predicted"/>
<accession>A0ABV9H0J0</accession>
<evidence type="ECO:0000313" key="1">
    <source>
        <dbReference type="EMBL" id="MFC4623692.1"/>
    </source>
</evidence>
<evidence type="ECO:0000313" key="2">
    <source>
        <dbReference type="Proteomes" id="UP001596042"/>
    </source>
</evidence>
<protein>
    <recommendedName>
        <fullName evidence="3">DUF1127 domain-containing protein</fullName>
    </recommendedName>
</protein>
<keyword evidence="2" id="KW-1185">Reference proteome</keyword>
<dbReference type="Proteomes" id="UP001596042">
    <property type="component" value="Unassembled WGS sequence"/>
</dbReference>
<comment type="caution">
    <text evidence="1">The sequence shown here is derived from an EMBL/GenBank/DDBJ whole genome shotgun (WGS) entry which is preliminary data.</text>
</comment>
<sequence length="58" mass="6762">MALAIAPLIAALKAYRRRHVARRRMATVAHSIDHLPDYLRKDLGWPDRYLEQHNLKGD</sequence>